<evidence type="ECO:0000256" key="5">
    <source>
        <dbReference type="ARBA" id="ARBA00023242"/>
    </source>
</evidence>
<reference evidence="7 8" key="1">
    <citation type="journal article" date="2016" name="Proc. Natl. Acad. Sci. U.S.A.">
        <title>Lipid metabolic changes in an early divergent fungus govern the establishment of a mutualistic symbiosis with endobacteria.</title>
        <authorList>
            <person name="Lastovetsky O.A."/>
            <person name="Gaspar M.L."/>
            <person name="Mondo S.J."/>
            <person name="LaButti K.M."/>
            <person name="Sandor L."/>
            <person name="Grigoriev I.V."/>
            <person name="Henry S.A."/>
            <person name="Pawlowska T.E."/>
        </authorList>
    </citation>
    <scope>NUCLEOTIDE SEQUENCE [LARGE SCALE GENOMIC DNA]</scope>
    <source>
        <strain evidence="7 8">ATCC 52813</strain>
    </source>
</reference>
<gene>
    <name evidence="7" type="ORF">RHIMIDRAFT_13774</name>
</gene>
<dbReference type="GO" id="GO:0005654">
    <property type="term" value="C:nucleoplasm"/>
    <property type="evidence" value="ECO:0007669"/>
    <property type="project" value="UniProtKB-ARBA"/>
</dbReference>
<feature type="compositionally biased region" description="Basic and acidic residues" evidence="6">
    <location>
        <begin position="407"/>
        <end position="416"/>
    </location>
</feature>
<keyword evidence="8" id="KW-1185">Reference proteome</keyword>
<sequence>MKNEWLMIGLIPDSRCPPNIRCTHQELHTHFFLFFPISCYFFPSFSNKNMLETNKPFMFGSSTTTTATSNGTNTSPQSAQPPPSPPPLPLPPTATTTTATTATTTTTTTTTTTSPPPPSLPPTTVGTTTTTTTTAAATMNTTPELPSPKSVLSRPVNSFYYREEDKEPYLPAYQGQPVRLNSAFSHGPEDYAYKPNSSGSSASNYTQLLPMSHHYSPPSANVMKHMKEESPIYSLKNNYNTFDVDEIDNWFDTQYDGELGDNRKAKRRKEMTLKMEKLNAEFLEKKDRLYNEKLSAIDKELKEARKDVHATYLDGLRDLENMRRKMIDDGQLFREYQKQVTDHQFQLEIYQAEEEYLLETQEIREKLFSVLEEKRRKLKEDKDNCDLAYDVVLDSQSRLHKRNLRKRGTENMENKANKRKQMNGPALVFKLKEEDINSDMQAIRNALRSFSSSITSSSSPLPKRNHTINSSNNNNSSSSSNSNSSSSNNNASSITSSSHSNNNNNKKK</sequence>
<dbReference type="InterPro" id="IPR013907">
    <property type="entry name" value="Sds3"/>
</dbReference>
<dbReference type="RefSeq" id="XP_023471626.1">
    <property type="nucleotide sequence ID" value="XM_023605643.1"/>
</dbReference>
<keyword evidence="3" id="KW-0805">Transcription regulation</keyword>
<accession>A0A2G4TA86</accession>
<comment type="subcellular location">
    <subcellularLocation>
        <location evidence="1">Nucleus</location>
    </subcellularLocation>
</comment>
<feature type="compositionally biased region" description="Low complexity" evidence="6">
    <location>
        <begin position="467"/>
        <end position="508"/>
    </location>
</feature>
<evidence type="ECO:0008006" key="9">
    <source>
        <dbReference type="Google" id="ProtNLM"/>
    </source>
</evidence>
<evidence type="ECO:0000256" key="3">
    <source>
        <dbReference type="ARBA" id="ARBA00023015"/>
    </source>
</evidence>
<evidence type="ECO:0000256" key="6">
    <source>
        <dbReference type="SAM" id="MobiDB-lite"/>
    </source>
</evidence>
<organism evidence="7 8">
    <name type="scientific">Rhizopus microsporus ATCC 52813</name>
    <dbReference type="NCBI Taxonomy" id="1340429"/>
    <lineage>
        <taxon>Eukaryota</taxon>
        <taxon>Fungi</taxon>
        <taxon>Fungi incertae sedis</taxon>
        <taxon>Mucoromycota</taxon>
        <taxon>Mucoromycotina</taxon>
        <taxon>Mucoromycetes</taxon>
        <taxon>Mucorales</taxon>
        <taxon>Mucorineae</taxon>
        <taxon>Rhizopodaceae</taxon>
        <taxon>Rhizopus</taxon>
    </lineage>
</organism>
<feature type="region of interest" description="Disordered" evidence="6">
    <location>
        <begin position="400"/>
        <end position="423"/>
    </location>
</feature>
<dbReference type="Pfam" id="PF08598">
    <property type="entry name" value="Sds3"/>
    <property type="match status" value="1"/>
</dbReference>
<keyword evidence="5" id="KW-0539">Nucleus</keyword>
<evidence type="ECO:0000313" key="7">
    <source>
        <dbReference type="EMBL" id="PHZ17918.1"/>
    </source>
</evidence>
<keyword evidence="4" id="KW-0804">Transcription</keyword>
<evidence type="ECO:0000313" key="8">
    <source>
        <dbReference type="Proteomes" id="UP000242254"/>
    </source>
</evidence>
<dbReference type="EMBL" id="KZ303842">
    <property type="protein sequence ID" value="PHZ17918.1"/>
    <property type="molecule type" value="Genomic_DNA"/>
</dbReference>
<keyword evidence="2" id="KW-0678">Repressor</keyword>
<name>A0A2G4TA86_RHIZD</name>
<evidence type="ECO:0000256" key="1">
    <source>
        <dbReference type="ARBA" id="ARBA00004123"/>
    </source>
</evidence>
<dbReference type="Proteomes" id="UP000242254">
    <property type="component" value="Unassembled WGS sequence"/>
</dbReference>
<evidence type="ECO:0000256" key="2">
    <source>
        <dbReference type="ARBA" id="ARBA00022491"/>
    </source>
</evidence>
<dbReference type="AlphaFoldDB" id="A0A2G4TA86"/>
<dbReference type="GeneID" id="35436633"/>
<feature type="region of interest" description="Disordered" evidence="6">
    <location>
        <begin position="62"/>
        <end position="129"/>
    </location>
</feature>
<dbReference type="Gene3D" id="1.20.5.1500">
    <property type="match status" value="1"/>
</dbReference>
<proteinExistence type="predicted"/>
<feature type="compositionally biased region" description="Pro residues" evidence="6">
    <location>
        <begin position="79"/>
        <end position="92"/>
    </location>
</feature>
<evidence type="ECO:0000256" key="4">
    <source>
        <dbReference type="ARBA" id="ARBA00023163"/>
    </source>
</evidence>
<dbReference type="STRING" id="1340429.A0A2G4TA86"/>
<dbReference type="SMART" id="SM01401">
    <property type="entry name" value="Sds3"/>
    <property type="match status" value="1"/>
</dbReference>
<feature type="compositionally biased region" description="Low complexity" evidence="6">
    <location>
        <begin position="93"/>
        <end position="113"/>
    </location>
</feature>
<feature type="compositionally biased region" description="Low complexity" evidence="6">
    <location>
        <begin position="62"/>
        <end position="78"/>
    </location>
</feature>
<feature type="region of interest" description="Disordered" evidence="6">
    <location>
        <begin position="452"/>
        <end position="508"/>
    </location>
</feature>
<dbReference type="PANTHER" id="PTHR21964">
    <property type="entry name" value="BREAST CANCER METASTASIS-SUPPRESSOR 1"/>
    <property type="match status" value="1"/>
</dbReference>
<protein>
    <recommendedName>
        <fullName evidence="9">Sds3-like-domain-containing protein</fullName>
    </recommendedName>
</protein>
<dbReference type="GO" id="GO:0010468">
    <property type="term" value="P:regulation of gene expression"/>
    <property type="evidence" value="ECO:0007669"/>
    <property type="project" value="UniProtKB-ARBA"/>
</dbReference>